<protein>
    <submittedName>
        <fullName evidence="1">Uncharacterized protein</fullName>
    </submittedName>
</protein>
<dbReference type="GeneID" id="81375132"/>
<dbReference type="EMBL" id="JAPZBU010000011">
    <property type="protein sequence ID" value="KAJ5378396.1"/>
    <property type="molecule type" value="Genomic_DNA"/>
</dbReference>
<reference evidence="1" key="1">
    <citation type="submission" date="2022-12" db="EMBL/GenBank/DDBJ databases">
        <authorList>
            <person name="Petersen C."/>
        </authorList>
    </citation>
    <scope>NUCLEOTIDE SEQUENCE</scope>
    <source>
        <strain evidence="1">IBT 29677</strain>
    </source>
</reference>
<reference evidence="1" key="2">
    <citation type="journal article" date="2023" name="IMA Fungus">
        <title>Comparative genomic study of the Penicillium genus elucidates a diverse pangenome and 15 lateral gene transfer events.</title>
        <authorList>
            <person name="Petersen C."/>
            <person name="Sorensen T."/>
            <person name="Nielsen M.R."/>
            <person name="Sondergaard T.E."/>
            <person name="Sorensen J.L."/>
            <person name="Fitzpatrick D.A."/>
            <person name="Frisvad J.C."/>
            <person name="Nielsen K.L."/>
        </authorList>
    </citation>
    <scope>NUCLEOTIDE SEQUENCE</scope>
    <source>
        <strain evidence="1">IBT 29677</strain>
    </source>
</reference>
<dbReference type="RefSeq" id="XP_056482182.1">
    <property type="nucleotide sequence ID" value="XM_056636152.1"/>
</dbReference>
<dbReference type="OrthoDB" id="10388755at2759"/>
<dbReference type="AlphaFoldDB" id="A0A9W9SGX1"/>
<sequence>MSADITDFLPTASCTTKNPRFFFFNGNEAESRKHAMREHWRKRKERKMAAREHDKPFRSLRFVPKKDHMVCRMEAQSHSDDPILSQDHPYIREAHRPLPMGIRQTCSPIHRKTRPCNASQSLKGVVQESVNSGPRIHGASIRDTKGLNHFQRKNTELYGANDESCVVASKL</sequence>
<gene>
    <name evidence="1" type="ORF">N7509_011515</name>
</gene>
<evidence type="ECO:0000313" key="1">
    <source>
        <dbReference type="EMBL" id="KAJ5378396.1"/>
    </source>
</evidence>
<proteinExistence type="predicted"/>
<keyword evidence="2" id="KW-1185">Reference proteome</keyword>
<evidence type="ECO:0000313" key="2">
    <source>
        <dbReference type="Proteomes" id="UP001147747"/>
    </source>
</evidence>
<name>A0A9W9SGX1_9EURO</name>
<organism evidence="1 2">
    <name type="scientific">Penicillium cosmopolitanum</name>
    <dbReference type="NCBI Taxonomy" id="1131564"/>
    <lineage>
        <taxon>Eukaryota</taxon>
        <taxon>Fungi</taxon>
        <taxon>Dikarya</taxon>
        <taxon>Ascomycota</taxon>
        <taxon>Pezizomycotina</taxon>
        <taxon>Eurotiomycetes</taxon>
        <taxon>Eurotiomycetidae</taxon>
        <taxon>Eurotiales</taxon>
        <taxon>Aspergillaceae</taxon>
        <taxon>Penicillium</taxon>
    </lineage>
</organism>
<accession>A0A9W9SGX1</accession>
<comment type="caution">
    <text evidence="1">The sequence shown here is derived from an EMBL/GenBank/DDBJ whole genome shotgun (WGS) entry which is preliminary data.</text>
</comment>
<dbReference type="Proteomes" id="UP001147747">
    <property type="component" value="Unassembled WGS sequence"/>
</dbReference>